<evidence type="ECO:0000313" key="1">
    <source>
        <dbReference type="EMBL" id="KAA6347945.1"/>
    </source>
</evidence>
<reference evidence="2" key="1">
    <citation type="submission" date="2019-03" db="EMBL/GenBank/DDBJ databases">
        <title>Single cell metagenomics reveals metabolic interactions within the superorganism composed of flagellate Streblomastix strix and complex community of Bacteroidetes bacteria on its surface.</title>
        <authorList>
            <person name="Treitli S.C."/>
            <person name="Kolisko M."/>
            <person name="Husnik F."/>
            <person name="Keeling P."/>
            <person name="Hampl V."/>
        </authorList>
    </citation>
    <scope>NUCLEOTIDE SEQUENCE</scope>
    <source>
        <strain evidence="2">STM</strain>
    </source>
</reference>
<dbReference type="AlphaFoldDB" id="A0A5J4SQ02"/>
<dbReference type="EMBL" id="SNRY01000080">
    <property type="protein sequence ID" value="KAA6347945.1"/>
    <property type="molecule type" value="Genomic_DNA"/>
</dbReference>
<proteinExistence type="predicted"/>
<evidence type="ECO:0000313" key="2">
    <source>
        <dbReference type="EMBL" id="KAA6347988.1"/>
    </source>
</evidence>
<dbReference type="EMBL" id="SNRY01000080">
    <property type="protein sequence ID" value="KAA6347988.1"/>
    <property type="molecule type" value="Genomic_DNA"/>
</dbReference>
<sequence>MTELYIEGVAVVLPENMNLSVKRENPFFTKNGEYTYELTLPLGNTVNATLYKHLNRLNSTAEITTKRRAVLIADNRVYCNGTEIITGWTEKTVSIQIASGNSELNYFIGSDELISSLELGSTIVPGTTTGRLNYIEKTYPDIDFCLPPVMNEGSGEIINKWDVERYKEGGTVKGRLIDNGDTYIAQPFLCTIIRKVCNAIGYDVEVNQLEQTEFGSLYFPHTVDTTLYAKMFPGWTVKELFEEIEQLTNVSFLINSKKHSVQIILNNSYYANTALTSIKNVVDAYEVEVDEQQADTLQECNIAYDLPDDEFYSFAKLSEGILNLAIKKSFDNYQSASNYLLNEQNTDRKRVLALMLDTGDEYIANKKEGLNWHLKRVNYLKNIEVENATKTIELKMIPAALKEWMISTVNNTGGTIVTVREGTYIPHISTKDVQEQDSDQPLCELITENTNTTDESKNELYVAFYQGLGGEWLQEALYIKYPFSFIDCIGGEVYEVPGGSLVLAKIRDKFYNGAYNIDSRKGVKITSYDQNVYDPRGVFEIRNKKYVCREMEYTLSREGRKKAWTGVFYNIKTESGEDAGDLRWILADGKWRDNGVWLDNGRWLDE</sequence>
<gene>
    <name evidence="1" type="ORF">EZS27_004557</name>
    <name evidence="2" type="ORF">EZS27_004600</name>
</gene>
<comment type="caution">
    <text evidence="2">The sequence shown here is derived from an EMBL/GenBank/DDBJ whole genome shotgun (WGS) entry which is preliminary data.</text>
</comment>
<name>A0A5J4SQ02_9ZZZZ</name>
<protein>
    <submittedName>
        <fullName evidence="2">Uncharacterized protein</fullName>
    </submittedName>
</protein>
<accession>A0A5J4SQ02</accession>
<organism evidence="2">
    <name type="scientific">termite gut metagenome</name>
    <dbReference type="NCBI Taxonomy" id="433724"/>
    <lineage>
        <taxon>unclassified sequences</taxon>
        <taxon>metagenomes</taxon>
        <taxon>organismal metagenomes</taxon>
    </lineage>
</organism>